<keyword evidence="1 4" id="KW-0378">Hydrolase</keyword>
<evidence type="ECO:0000313" key="7">
    <source>
        <dbReference type="EMBL" id="MBD1362635.1"/>
    </source>
</evidence>
<dbReference type="Gene3D" id="3.40.1090.10">
    <property type="entry name" value="Cytosolic phospholipase A2 catalytic domain"/>
    <property type="match status" value="2"/>
</dbReference>
<accession>A0ABR7WJY8</accession>
<evidence type="ECO:0000256" key="5">
    <source>
        <dbReference type="SAM" id="SignalP"/>
    </source>
</evidence>
<dbReference type="PROSITE" id="PS51635">
    <property type="entry name" value="PNPLA"/>
    <property type="match status" value="1"/>
</dbReference>
<name>A0ABR7WJY8_9SPHI</name>
<evidence type="ECO:0000313" key="8">
    <source>
        <dbReference type="Proteomes" id="UP000606600"/>
    </source>
</evidence>
<dbReference type="InterPro" id="IPR002641">
    <property type="entry name" value="PNPLA_dom"/>
</dbReference>
<reference evidence="7 8" key="1">
    <citation type="submission" date="2020-09" db="EMBL/GenBank/DDBJ databases">
        <title>Novel species of Mucilaginibacter isolated from a glacier on the Tibetan Plateau.</title>
        <authorList>
            <person name="Liu Q."/>
            <person name="Xin Y.-H."/>
        </authorList>
    </citation>
    <scope>NUCLEOTIDE SEQUENCE [LARGE SCALE GENOMIC DNA]</scope>
    <source>
        <strain evidence="7 8">ZT4R22</strain>
    </source>
</reference>
<evidence type="ECO:0000256" key="3">
    <source>
        <dbReference type="ARBA" id="ARBA00023098"/>
    </source>
</evidence>
<keyword evidence="5" id="KW-0732">Signal</keyword>
<dbReference type="Pfam" id="PF01734">
    <property type="entry name" value="Patatin"/>
    <property type="match status" value="1"/>
</dbReference>
<dbReference type="SUPFAM" id="SSF52151">
    <property type="entry name" value="FabD/lysophospholipase-like"/>
    <property type="match status" value="1"/>
</dbReference>
<evidence type="ECO:0000259" key="6">
    <source>
        <dbReference type="PROSITE" id="PS51635"/>
    </source>
</evidence>
<feature type="active site" description="Nucleophile" evidence="4">
    <location>
        <position position="74"/>
    </location>
</feature>
<dbReference type="EMBL" id="JACWMY010000001">
    <property type="protein sequence ID" value="MBD1362635.1"/>
    <property type="molecule type" value="Genomic_DNA"/>
</dbReference>
<feature type="active site" description="Proton acceptor" evidence="4">
    <location>
        <position position="218"/>
    </location>
</feature>
<dbReference type="PANTHER" id="PTHR14226:SF29">
    <property type="entry name" value="NEUROPATHY TARGET ESTERASE SWS"/>
    <property type="match status" value="1"/>
</dbReference>
<proteinExistence type="predicted"/>
<gene>
    <name evidence="7" type="ORF">IDJ77_02330</name>
</gene>
<evidence type="ECO:0000256" key="2">
    <source>
        <dbReference type="ARBA" id="ARBA00022963"/>
    </source>
</evidence>
<dbReference type="InterPro" id="IPR050301">
    <property type="entry name" value="NTE"/>
</dbReference>
<dbReference type="RefSeq" id="WP_191187307.1">
    <property type="nucleotide sequence ID" value="NZ_JACWMY010000001.1"/>
</dbReference>
<keyword evidence="2 4" id="KW-0442">Lipid degradation</keyword>
<feature type="chain" id="PRO_5046621716" evidence="5">
    <location>
        <begin position="26"/>
        <end position="799"/>
    </location>
</feature>
<keyword evidence="3 4" id="KW-0443">Lipid metabolism</keyword>
<feature type="signal peptide" evidence="5">
    <location>
        <begin position="1"/>
        <end position="25"/>
    </location>
</feature>
<dbReference type="PANTHER" id="PTHR14226">
    <property type="entry name" value="NEUROPATHY TARGET ESTERASE/SWISS CHEESE D.MELANOGASTER"/>
    <property type="match status" value="1"/>
</dbReference>
<dbReference type="Proteomes" id="UP000606600">
    <property type="component" value="Unassembled WGS sequence"/>
</dbReference>
<feature type="domain" description="PNPLA" evidence="6">
    <location>
        <begin position="41"/>
        <end position="231"/>
    </location>
</feature>
<evidence type="ECO:0000256" key="1">
    <source>
        <dbReference type="ARBA" id="ARBA00022801"/>
    </source>
</evidence>
<dbReference type="InterPro" id="IPR016035">
    <property type="entry name" value="Acyl_Trfase/lysoPLipase"/>
</dbReference>
<evidence type="ECO:0000256" key="4">
    <source>
        <dbReference type="PROSITE-ProRule" id="PRU01161"/>
    </source>
</evidence>
<feature type="short sequence motif" description="DGA/G" evidence="4">
    <location>
        <begin position="218"/>
        <end position="220"/>
    </location>
</feature>
<sequence>MHKKRLLYTILALCHLVLFTTNTFSQNRVDAEYKATDKVGLTLSGGGAKGIAYIGLLKKIDSLGIRVSFITGTSMGGIIGGLYAAGYSGKQLEDIVRHIDWDRVLSNTTPLSKVNIEEKSEYGSYLLELPLKKGMPTFPDAAIEGQYLSQILNDFTFPVRDFNDFSKLSIPLRIATSDLVNGGTIFQQHGSLPLAIRATMSIPGVFSNVTIDGRLLVDGGVDRNYPVGEVRRMGANFVIGGYTGFHLLNAEQMNSPFSQLMQAFSFGSLSDIKTQIANTDLLVDYTDLLQNYSAADFNKYKEILRIGEIAADKYLPKLKQVADAQKAMNMPVIRPSLPISTAITVKYNFVTDKNEPIEDNNELEQLQQNWVLQPGKAYSSDEISAAVEKIYGSRRYTKVYYTFNTTAEGLEMNIHVKQAAKGYFKAAVHYDTEQSAGIVLNYTLYDLLLKSSRLLATVDATERLKVRVDYYKFLTKSNKVWIRANTEYRNLKSNDVLLSLLSTSDLNTSPPDYFNFDFKSSLSLGYSLSHSALVEAGLGYDAEKVYKSKSLASAILGLTPKNTIYRHNNKIFYVRLVQNTFSSKYYPVKGNSFEAEFRFFFNNRSKFTKSSDSGAISINQYLNPNSNLYTPNGLPGNVSRILFKDEVAIPINRHLTIRTSAFAGVITSSNFGAASGGYFYLNNYFKLGGVEQLLTSPTINFPGLKQSELPVRSLSVLNIAAQFSPVKRFYVTPTFSYGAEGNGYNVTANLFNRKSNFKGYGLHLGYMSIIGPVDLAVDKAEVYNIRFPLRTYLSFGYKF</sequence>
<keyword evidence="8" id="KW-1185">Reference proteome</keyword>
<feature type="short sequence motif" description="GXSXG" evidence="4">
    <location>
        <begin position="72"/>
        <end position="76"/>
    </location>
</feature>
<protein>
    <submittedName>
        <fullName evidence="7">Patatin-like phospholipase family protein</fullName>
    </submittedName>
</protein>
<organism evidence="7 8">
    <name type="scientific">Mucilaginibacter pankratovii</name>
    <dbReference type="NCBI Taxonomy" id="2772110"/>
    <lineage>
        <taxon>Bacteria</taxon>
        <taxon>Pseudomonadati</taxon>
        <taxon>Bacteroidota</taxon>
        <taxon>Sphingobacteriia</taxon>
        <taxon>Sphingobacteriales</taxon>
        <taxon>Sphingobacteriaceae</taxon>
        <taxon>Mucilaginibacter</taxon>
    </lineage>
</organism>
<feature type="short sequence motif" description="GXGXXG" evidence="4">
    <location>
        <begin position="45"/>
        <end position="50"/>
    </location>
</feature>
<comment type="caution">
    <text evidence="7">The sequence shown here is derived from an EMBL/GenBank/DDBJ whole genome shotgun (WGS) entry which is preliminary data.</text>
</comment>